<keyword evidence="7 8" id="KW-0472">Membrane</keyword>
<reference evidence="9" key="1">
    <citation type="submission" date="2020-10" db="EMBL/GenBank/DDBJ databases">
        <authorList>
            <person name="Gilroy R."/>
        </authorList>
    </citation>
    <scope>NUCLEOTIDE SEQUENCE</scope>
    <source>
        <strain evidence="9">ChiHcec3-11533</strain>
    </source>
</reference>
<sequence>MTWLRPALAILAGAAALILFRRHLGPAAWMIVSAIVLAFLLEPIARRLESVCSRPAAAGISLLVALLAVGVFLLLLLPPLARQVSDLAAAIPSMIAGLRSALDHLNNFLREQGFPAVSIPDLSGFAAESARFLMGTVTFAGSLADFASRAAMTAILSLFLLGDRDRLLLRLELAVPRSWRTRAVRAGLAVSRELRAYVRGQLMVSALVGAMAAIGLGLVGVRGGLALGVLVGVFNLIPYFGPVLATVPVLAAALLDGWQTALFAGAVLITVQQLDGMLISPRILGNLTGLSPAVVLISVYVGASAAGIAGMLFALPVLMLVRACVRLLVQQHENV</sequence>
<reference evidence="9" key="2">
    <citation type="journal article" date="2021" name="PeerJ">
        <title>Extensive microbial diversity within the chicken gut microbiome revealed by metagenomics and culture.</title>
        <authorList>
            <person name="Gilroy R."/>
            <person name="Ravi A."/>
            <person name="Getino M."/>
            <person name="Pursley I."/>
            <person name="Horton D.L."/>
            <person name="Alikhan N.F."/>
            <person name="Baker D."/>
            <person name="Gharbi K."/>
            <person name="Hall N."/>
            <person name="Watson M."/>
            <person name="Adriaenssens E.M."/>
            <person name="Foster-Nyarko E."/>
            <person name="Jarju S."/>
            <person name="Secka A."/>
            <person name="Antonio M."/>
            <person name="Oren A."/>
            <person name="Chaudhuri R.R."/>
            <person name="La Ragione R."/>
            <person name="Hildebrand F."/>
            <person name="Pallen M.J."/>
        </authorList>
    </citation>
    <scope>NUCLEOTIDE SEQUENCE</scope>
    <source>
        <strain evidence="9">ChiHcec3-11533</strain>
    </source>
</reference>
<comment type="subcellular location">
    <subcellularLocation>
        <location evidence="1">Cell membrane</location>
        <topology evidence="1">Multi-pass membrane protein</topology>
    </subcellularLocation>
</comment>
<feature type="transmembrane region" description="Helical" evidence="8">
    <location>
        <begin position="308"/>
        <end position="329"/>
    </location>
</feature>
<evidence type="ECO:0000313" key="9">
    <source>
        <dbReference type="EMBL" id="HIU33942.1"/>
    </source>
</evidence>
<evidence type="ECO:0000256" key="3">
    <source>
        <dbReference type="ARBA" id="ARBA00022448"/>
    </source>
</evidence>
<dbReference type="AlphaFoldDB" id="A0A9D1LCR2"/>
<keyword evidence="5 8" id="KW-0812">Transmembrane</keyword>
<evidence type="ECO:0000256" key="4">
    <source>
        <dbReference type="ARBA" id="ARBA00022475"/>
    </source>
</evidence>
<dbReference type="Pfam" id="PF01594">
    <property type="entry name" value="AI-2E_transport"/>
    <property type="match status" value="1"/>
</dbReference>
<evidence type="ECO:0000256" key="7">
    <source>
        <dbReference type="ARBA" id="ARBA00023136"/>
    </source>
</evidence>
<dbReference type="GO" id="GO:0055085">
    <property type="term" value="P:transmembrane transport"/>
    <property type="evidence" value="ECO:0007669"/>
    <property type="project" value="TreeGrafter"/>
</dbReference>
<evidence type="ECO:0000256" key="6">
    <source>
        <dbReference type="ARBA" id="ARBA00022989"/>
    </source>
</evidence>
<dbReference type="EMBL" id="DVMU01000116">
    <property type="protein sequence ID" value="HIU33942.1"/>
    <property type="molecule type" value="Genomic_DNA"/>
</dbReference>
<feature type="transmembrane region" description="Helical" evidence="8">
    <location>
        <begin position="139"/>
        <end position="161"/>
    </location>
</feature>
<feature type="transmembrane region" description="Helical" evidence="8">
    <location>
        <begin position="56"/>
        <end position="77"/>
    </location>
</feature>
<keyword evidence="3" id="KW-0813">Transport</keyword>
<gene>
    <name evidence="9" type="ORF">IAB02_05210</name>
</gene>
<keyword evidence="4" id="KW-1003">Cell membrane</keyword>
<dbReference type="Proteomes" id="UP000824072">
    <property type="component" value="Unassembled WGS sequence"/>
</dbReference>
<organism evidence="9 10">
    <name type="scientific">Candidatus Pullichristensenella excrementigallinarum</name>
    <dbReference type="NCBI Taxonomy" id="2840907"/>
    <lineage>
        <taxon>Bacteria</taxon>
        <taxon>Bacillati</taxon>
        <taxon>Bacillota</taxon>
        <taxon>Clostridia</taxon>
        <taxon>Candidatus Pullichristensenella</taxon>
    </lineage>
</organism>
<protein>
    <submittedName>
        <fullName evidence="9">AI-2E family transporter</fullName>
    </submittedName>
</protein>
<evidence type="ECO:0000256" key="2">
    <source>
        <dbReference type="ARBA" id="ARBA00009773"/>
    </source>
</evidence>
<evidence type="ECO:0000313" key="10">
    <source>
        <dbReference type="Proteomes" id="UP000824072"/>
    </source>
</evidence>
<comment type="similarity">
    <text evidence="2">Belongs to the autoinducer-2 exporter (AI-2E) (TC 2.A.86) family.</text>
</comment>
<feature type="transmembrane region" description="Helical" evidence="8">
    <location>
        <begin position="26"/>
        <end position="44"/>
    </location>
</feature>
<dbReference type="PANTHER" id="PTHR21716:SF53">
    <property type="entry name" value="PERMEASE PERM-RELATED"/>
    <property type="match status" value="1"/>
</dbReference>
<name>A0A9D1LCR2_9FIRM</name>
<evidence type="ECO:0000256" key="1">
    <source>
        <dbReference type="ARBA" id="ARBA00004651"/>
    </source>
</evidence>
<keyword evidence="6 8" id="KW-1133">Transmembrane helix</keyword>
<dbReference type="InterPro" id="IPR002549">
    <property type="entry name" value="AI-2E-like"/>
</dbReference>
<accession>A0A9D1LCR2</accession>
<proteinExistence type="inferred from homology"/>
<dbReference type="GO" id="GO:0005886">
    <property type="term" value="C:plasma membrane"/>
    <property type="evidence" value="ECO:0007669"/>
    <property type="project" value="UniProtKB-SubCell"/>
</dbReference>
<evidence type="ECO:0000256" key="5">
    <source>
        <dbReference type="ARBA" id="ARBA00022692"/>
    </source>
</evidence>
<evidence type="ECO:0000256" key="8">
    <source>
        <dbReference type="SAM" id="Phobius"/>
    </source>
</evidence>
<comment type="caution">
    <text evidence="9">The sequence shown here is derived from an EMBL/GenBank/DDBJ whole genome shotgun (WGS) entry which is preliminary data.</text>
</comment>
<feature type="transmembrane region" description="Helical" evidence="8">
    <location>
        <begin position="204"/>
        <end position="237"/>
    </location>
</feature>
<dbReference type="PANTHER" id="PTHR21716">
    <property type="entry name" value="TRANSMEMBRANE PROTEIN"/>
    <property type="match status" value="1"/>
</dbReference>